<reference evidence="12" key="1">
    <citation type="journal article" date="2019" name="Int. J. Syst. Evol. Microbiol.">
        <title>The Global Catalogue of Microorganisms (GCM) 10K type strain sequencing project: providing services to taxonomists for standard genome sequencing and annotation.</title>
        <authorList>
            <consortium name="The Broad Institute Genomics Platform"/>
            <consortium name="The Broad Institute Genome Sequencing Center for Infectious Disease"/>
            <person name="Wu L."/>
            <person name="Ma J."/>
        </authorList>
    </citation>
    <scope>NUCLEOTIDE SEQUENCE [LARGE SCALE GENOMIC DNA]</scope>
    <source>
        <strain evidence="12">CGMCC 1.18518</strain>
    </source>
</reference>
<comment type="caution">
    <text evidence="11">The sequence shown here is derived from an EMBL/GenBank/DDBJ whole genome shotgun (WGS) entry which is preliminary data.</text>
</comment>
<dbReference type="InterPro" id="IPR050330">
    <property type="entry name" value="Bact_OuterMem_StrucFunc"/>
</dbReference>
<accession>A0ABW1VWR4</accession>
<feature type="region of interest" description="Disordered" evidence="8">
    <location>
        <begin position="292"/>
        <end position="459"/>
    </location>
</feature>
<evidence type="ECO:0000259" key="10">
    <source>
        <dbReference type="PROSITE" id="PS51123"/>
    </source>
</evidence>
<evidence type="ECO:0000256" key="9">
    <source>
        <dbReference type="SAM" id="Phobius"/>
    </source>
</evidence>
<feature type="compositionally biased region" description="Low complexity" evidence="8">
    <location>
        <begin position="401"/>
        <end position="410"/>
    </location>
</feature>
<dbReference type="Pfam" id="PF00691">
    <property type="entry name" value="OmpA"/>
    <property type="match status" value="1"/>
</dbReference>
<dbReference type="PANTHER" id="PTHR30329">
    <property type="entry name" value="STATOR ELEMENT OF FLAGELLAR MOTOR COMPLEX"/>
    <property type="match status" value="1"/>
</dbReference>
<evidence type="ECO:0000256" key="2">
    <source>
        <dbReference type="ARBA" id="ARBA00008914"/>
    </source>
</evidence>
<dbReference type="CDD" id="cd07185">
    <property type="entry name" value="OmpA_C-like"/>
    <property type="match status" value="1"/>
</dbReference>
<protein>
    <submittedName>
        <fullName evidence="11">Flagellar motor protein MotB</fullName>
    </submittedName>
</protein>
<feature type="compositionally biased region" description="Pro residues" evidence="8">
    <location>
        <begin position="347"/>
        <end position="366"/>
    </location>
</feature>
<feature type="compositionally biased region" description="Low complexity" evidence="8">
    <location>
        <begin position="367"/>
        <end position="379"/>
    </location>
</feature>
<evidence type="ECO:0000313" key="11">
    <source>
        <dbReference type="EMBL" id="MFC6377425.1"/>
    </source>
</evidence>
<dbReference type="EMBL" id="JBHSUB010000006">
    <property type="protein sequence ID" value="MFC6377425.1"/>
    <property type="molecule type" value="Genomic_DNA"/>
</dbReference>
<evidence type="ECO:0000256" key="7">
    <source>
        <dbReference type="PROSITE-ProRule" id="PRU00473"/>
    </source>
</evidence>
<feature type="transmembrane region" description="Helical" evidence="9">
    <location>
        <begin position="28"/>
        <end position="47"/>
    </location>
</feature>
<evidence type="ECO:0000256" key="8">
    <source>
        <dbReference type="SAM" id="MobiDB-lite"/>
    </source>
</evidence>
<evidence type="ECO:0000256" key="5">
    <source>
        <dbReference type="ARBA" id="ARBA00022989"/>
    </source>
</evidence>
<dbReference type="InterPro" id="IPR036737">
    <property type="entry name" value="OmpA-like_sf"/>
</dbReference>
<feature type="compositionally biased region" description="Basic and acidic residues" evidence="8">
    <location>
        <begin position="90"/>
        <end position="110"/>
    </location>
</feature>
<dbReference type="Gene3D" id="3.30.1330.60">
    <property type="entry name" value="OmpA-like domain"/>
    <property type="match status" value="1"/>
</dbReference>
<keyword evidence="11" id="KW-0282">Flagellum</keyword>
<feature type="region of interest" description="Disordered" evidence="8">
    <location>
        <begin position="72"/>
        <end position="110"/>
    </location>
</feature>
<feature type="compositionally biased region" description="Polar residues" evidence="8">
    <location>
        <begin position="441"/>
        <end position="451"/>
    </location>
</feature>
<keyword evidence="11" id="KW-0966">Cell projection</keyword>
<keyword evidence="3" id="KW-1003">Cell membrane</keyword>
<evidence type="ECO:0000313" key="12">
    <source>
        <dbReference type="Proteomes" id="UP001596230"/>
    </source>
</evidence>
<evidence type="ECO:0000256" key="6">
    <source>
        <dbReference type="ARBA" id="ARBA00023136"/>
    </source>
</evidence>
<dbReference type="SUPFAM" id="SSF103088">
    <property type="entry name" value="OmpA-like"/>
    <property type="match status" value="1"/>
</dbReference>
<dbReference type="PROSITE" id="PS51123">
    <property type="entry name" value="OMPA_2"/>
    <property type="match status" value="1"/>
</dbReference>
<keyword evidence="5 9" id="KW-1133">Transmembrane helix</keyword>
<dbReference type="Pfam" id="PF13677">
    <property type="entry name" value="MotB_plug"/>
    <property type="match status" value="1"/>
</dbReference>
<dbReference type="InterPro" id="IPR025713">
    <property type="entry name" value="MotB-like_N_dom"/>
</dbReference>
<dbReference type="NCBIfam" id="NF006548">
    <property type="entry name" value="PRK09041.1"/>
    <property type="match status" value="1"/>
</dbReference>
<keyword evidence="6 7" id="KW-0472">Membrane</keyword>
<keyword evidence="11" id="KW-0969">Cilium</keyword>
<keyword evidence="4 9" id="KW-0812">Transmembrane</keyword>
<dbReference type="RefSeq" id="WP_385946887.1">
    <property type="nucleotide sequence ID" value="NZ_JBHSUB010000006.1"/>
</dbReference>
<comment type="similarity">
    <text evidence="2">Belongs to the MotB family.</text>
</comment>
<gene>
    <name evidence="11" type="primary">motB</name>
    <name evidence="11" type="ORF">ACFP9W_04880</name>
</gene>
<sequence length="459" mass="48382">MKQNESRIVVVRKKRSSAHQEEHGSWKIAYADFMTAMMAFFLVMWLISISTPKELEKIAEYFRMPLRVALSGGQRSSDSESPVPGGGQDVTRKQGEVDKTDAARSRVRRAEDRPLKKLKQRLETLLLSDPRLKELRPHLLITMASQGLRVQIIDSQQRPMFRRGSAEVEPYMRTILRAIAPILNDVPNKISIAGHTDDYQYQGGDKGFSNWELSADRANASRRELVRGGLNSGKVLRVLGMADTMKLSHRQGDEAQNRRISLLVLNLQAEHAIESENREGQGITLSDPAELHLSSKTESATAPATGGLPGSVTSPSVVGTGASPGSVSTPSVPAAVASPGSVSTPSVPAPGAPPGPVSTPPVPAPVASPGSVAHPSVVATDASPGSVATPPLSASGERADPAAAQAVSAASPNGSPVSVTAEMPPAGGEKRPPASALPAENQRQSPASSPATLPIAPQR</sequence>
<name>A0ABW1VWR4_9GAMM</name>
<proteinExistence type="inferred from homology"/>
<comment type="subcellular location">
    <subcellularLocation>
        <location evidence="1">Cell membrane</location>
        <topology evidence="1">Single-pass membrane protein</topology>
    </subcellularLocation>
</comment>
<dbReference type="InterPro" id="IPR006665">
    <property type="entry name" value="OmpA-like"/>
</dbReference>
<feature type="compositionally biased region" description="Low complexity" evidence="8">
    <location>
        <begin position="314"/>
        <end position="346"/>
    </location>
</feature>
<evidence type="ECO:0000256" key="3">
    <source>
        <dbReference type="ARBA" id="ARBA00022475"/>
    </source>
</evidence>
<keyword evidence="12" id="KW-1185">Reference proteome</keyword>
<dbReference type="Proteomes" id="UP001596230">
    <property type="component" value="Unassembled WGS sequence"/>
</dbReference>
<evidence type="ECO:0000256" key="1">
    <source>
        <dbReference type="ARBA" id="ARBA00004162"/>
    </source>
</evidence>
<organism evidence="11 12">
    <name type="scientific">Tatumella terrea</name>
    <dbReference type="NCBI Taxonomy" id="419007"/>
    <lineage>
        <taxon>Bacteria</taxon>
        <taxon>Pseudomonadati</taxon>
        <taxon>Pseudomonadota</taxon>
        <taxon>Gammaproteobacteria</taxon>
        <taxon>Enterobacterales</taxon>
        <taxon>Erwiniaceae</taxon>
        <taxon>Tatumella</taxon>
    </lineage>
</organism>
<evidence type="ECO:0000256" key="4">
    <source>
        <dbReference type="ARBA" id="ARBA00022692"/>
    </source>
</evidence>
<feature type="domain" description="OmpA-like" evidence="10">
    <location>
        <begin position="148"/>
        <end position="268"/>
    </location>
</feature>
<dbReference type="PANTHER" id="PTHR30329:SF18">
    <property type="entry name" value="MOTILITY PROTEIN B"/>
    <property type="match status" value="1"/>
</dbReference>